<dbReference type="AlphaFoldDB" id="A0A3Q3WBN9"/>
<dbReference type="PANTHER" id="PTHR31545:SF4">
    <property type="entry name" value="SPEEDY PROTEIN A"/>
    <property type="match status" value="1"/>
</dbReference>
<dbReference type="InterPro" id="IPR020984">
    <property type="entry name" value="Speedy"/>
</dbReference>
<dbReference type="InterPro" id="IPR052316">
    <property type="entry name" value="Speedy-Ringo_regulator"/>
</dbReference>
<reference evidence="4" key="1">
    <citation type="submission" date="2025-08" db="UniProtKB">
        <authorList>
            <consortium name="Ensembl"/>
        </authorList>
    </citation>
    <scope>IDENTIFICATION</scope>
</reference>
<keyword evidence="2" id="KW-0131">Cell cycle</keyword>
<dbReference type="Proteomes" id="UP000261620">
    <property type="component" value="Unplaced"/>
</dbReference>
<feature type="region of interest" description="Disordered" evidence="3">
    <location>
        <begin position="32"/>
        <end position="54"/>
    </location>
</feature>
<dbReference type="Pfam" id="PF11357">
    <property type="entry name" value="Spy1"/>
    <property type="match status" value="1"/>
</dbReference>
<evidence type="ECO:0000256" key="2">
    <source>
        <dbReference type="ARBA" id="ARBA00023306"/>
    </source>
</evidence>
<comment type="similarity">
    <text evidence="1">Belongs to the Speedy/Ringo family.</text>
</comment>
<evidence type="ECO:0000256" key="3">
    <source>
        <dbReference type="SAM" id="MobiDB-lite"/>
    </source>
</evidence>
<evidence type="ECO:0000313" key="4">
    <source>
        <dbReference type="Ensembl" id="ENSMMOP00000006134.1"/>
    </source>
</evidence>
<dbReference type="GO" id="GO:0019901">
    <property type="term" value="F:protein kinase binding"/>
    <property type="evidence" value="ECO:0007669"/>
    <property type="project" value="InterPro"/>
</dbReference>
<feature type="compositionally biased region" description="Polar residues" evidence="3">
    <location>
        <begin position="39"/>
        <end position="52"/>
    </location>
</feature>
<accession>A0A3Q3WBN9</accession>
<reference evidence="4" key="2">
    <citation type="submission" date="2025-09" db="UniProtKB">
        <authorList>
            <consortium name="Ensembl"/>
        </authorList>
    </citation>
    <scope>IDENTIFICATION</scope>
</reference>
<evidence type="ECO:0000256" key="1">
    <source>
        <dbReference type="ARBA" id="ARBA00010932"/>
    </source>
</evidence>
<dbReference type="STRING" id="94237.ENSMMOP00000006134"/>
<dbReference type="Ensembl" id="ENSMMOT00000006245.1">
    <property type="protein sequence ID" value="ENSMMOP00000006134.1"/>
    <property type="gene ID" value="ENSMMOG00000004803.1"/>
</dbReference>
<organism evidence="4 5">
    <name type="scientific">Mola mola</name>
    <name type="common">Ocean sunfish</name>
    <name type="synonym">Tetraodon mola</name>
    <dbReference type="NCBI Taxonomy" id="94237"/>
    <lineage>
        <taxon>Eukaryota</taxon>
        <taxon>Metazoa</taxon>
        <taxon>Chordata</taxon>
        <taxon>Craniata</taxon>
        <taxon>Vertebrata</taxon>
        <taxon>Euteleostomi</taxon>
        <taxon>Actinopterygii</taxon>
        <taxon>Neopterygii</taxon>
        <taxon>Teleostei</taxon>
        <taxon>Neoteleostei</taxon>
        <taxon>Acanthomorphata</taxon>
        <taxon>Eupercaria</taxon>
        <taxon>Tetraodontiformes</taxon>
        <taxon>Molidae</taxon>
        <taxon>Mola</taxon>
    </lineage>
</organism>
<sequence>MQRNGWCRTPPSVTVWVKPNNCTHSVQIRRGRRLKKANGQATQGPAGKSQQSLRREETCCAKMTPVLVIQQQEMHQRIFGVFNNGLLSINLWCLQVTAPSLSLQYLLSMTFVYFKRARFTVAEYTTKNFFIALYLANTMEEDEEESKYEIFPWALGKNWRKTFSNFLKQRDKLWARIEYRAAVSRHCCDEVMAIVPSHFVWQRERSEHHSGAQRQYGDHPLAFPRGPSASPVSCVFCNSGSTLKLGWDSSSFSTFTSTLTLEMTPPGAAAARRKMVETSIQAQHSSCHYAAELPSRYHYSWSKNIHV</sequence>
<dbReference type="PANTHER" id="PTHR31545">
    <property type="entry name" value="SEEDY PROTEIN A/C FAMILY MEMBER"/>
    <property type="match status" value="1"/>
</dbReference>
<proteinExistence type="inferred from homology"/>
<protein>
    <submittedName>
        <fullName evidence="4">Uncharacterized protein</fullName>
    </submittedName>
</protein>
<name>A0A3Q3WBN9_MOLML</name>
<keyword evidence="5" id="KW-1185">Reference proteome</keyword>
<evidence type="ECO:0000313" key="5">
    <source>
        <dbReference type="Proteomes" id="UP000261620"/>
    </source>
</evidence>